<evidence type="ECO:0000256" key="6">
    <source>
        <dbReference type="ARBA" id="ARBA00012728"/>
    </source>
</evidence>
<accession>A0A2S6G1F2</accession>
<keyword evidence="8 14" id="KW-0479">Metal-binding</keyword>
<dbReference type="GO" id="GO:0006166">
    <property type="term" value="P:purine ribonucleoside salvage"/>
    <property type="evidence" value="ECO:0007669"/>
    <property type="project" value="TreeGrafter"/>
</dbReference>
<dbReference type="EC" id="5.4.2.2" evidence="6"/>
<evidence type="ECO:0000256" key="8">
    <source>
        <dbReference type="ARBA" id="ARBA00022723"/>
    </source>
</evidence>
<dbReference type="Pfam" id="PF02879">
    <property type="entry name" value="PGM_PMM_II"/>
    <property type="match status" value="1"/>
</dbReference>
<dbReference type="Pfam" id="PF02878">
    <property type="entry name" value="PGM_PMM_I"/>
    <property type="match status" value="1"/>
</dbReference>
<evidence type="ECO:0000256" key="10">
    <source>
        <dbReference type="ARBA" id="ARBA00023235"/>
    </source>
</evidence>
<evidence type="ECO:0000259" key="18">
    <source>
        <dbReference type="Pfam" id="PF02880"/>
    </source>
</evidence>
<dbReference type="AlphaFoldDB" id="A0A2S6G1F2"/>
<dbReference type="InterPro" id="IPR005846">
    <property type="entry name" value="A-D-PHexomutase_a/b/a-III"/>
</dbReference>
<dbReference type="PROSITE" id="PS00710">
    <property type="entry name" value="PGM_PMM"/>
    <property type="match status" value="1"/>
</dbReference>
<comment type="pathway">
    <text evidence="3">Glycolipid metabolism; diglucosyl-diacylglycerol biosynthesis.</text>
</comment>
<dbReference type="GO" id="GO:0004614">
    <property type="term" value="F:phosphoglucomutase activity"/>
    <property type="evidence" value="ECO:0007669"/>
    <property type="project" value="UniProtKB-EC"/>
</dbReference>
<dbReference type="Gene3D" id="3.40.120.10">
    <property type="entry name" value="Alpha-D-Glucose-1,6-Bisphosphate, subunit A, domain 3"/>
    <property type="match status" value="3"/>
</dbReference>
<evidence type="ECO:0000256" key="5">
    <source>
        <dbReference type="ARBA" id="ARBA00010231"/>
    </source>
</evidence>
<dbReference type="STRING" id="37659.GCA_000703125_02563"/>
<dbReference type="GO" id="GO:0008973">
    <property type="term" value="F:phosphopentomutase activity"/>
    <property type="evidence" value="ECO:0007669"/>
    <property type="project" value="TreeGrafter"/>
</dbReference>
<evidence type="ECO:0000313" key="19">
    <source>
        <dbReference type="EMBL" id="PPK49723.1"/>
    </source>
</evidence>
<comment type="similarity">
    <text evidence="5 14">Belongs to the phosphohexose mutase family.</text>
</comment>
<feature type="domain" description="Alpha-D-phosphohexomutase alpha/beta/alpha" evidence="16">
    <location>
        <begin position="43"/>
        <end position="176"/>
    </location>
</feature>
<dbReference type="InterPro" id="IPR005841">
    <property type="entry name" value="Alpha-D-phosphohexomutase_SF"/>
</dbReference>
<feature type="domain" description="Alpha-D-phosphohexomutase alpha/beta/alpha" evidence="17">
    <location>
        <begin position="207"/>
        <end position="314"/>
    </location>
</feature>
<dbReference type="InterPro" id="IPR016066">
    <property type="entry name" value="A-D-PHexomutase_CS"/>
</dbReference>
<dbReference type="Gene3D" id="3.30.310.50">
    <property type="entry name" value="Alpha-D-phosphohexomutase, C-terminal domain"/>
    <property type="match status" value="1"/>
</dbReference>
<dbReference type="PRINTS" id="PR00509">
    <property type="entry name" value="PGMPMM"/>
</dbReference>
<dbReference type="Pfam" id="PF02880">
    <property type="entry name" value="PGM_PMM_III"/>
    <property type="match status" value="1"/>
</dbReference>
<evidence type="ECO:0000256" key="12">
    <source>
        <dbReference type="ARBA" id="ARBA00041398"/>
    </source>
</evidence>
<dbReference type="GO" id="GO:0005975">
    <property type="term" value="P:carbohydrate metabolic process"/>
    <property type="evidence" value="ECO:0007669"/>
    <property type="project" value="InterPro"/>
</dbReference>
<dbReference type="Proteomes" id="UP000239863">
    <property type="component" value="Unassembled WGS sequence"/>
</dbReference>
<keyword evidence="7" id="KW-0597">Phosphoprotein</keyword>
<dbReference type="PANTHER" id="PTHR45745">
    <property type="entry name" value="PHOSPHOMANNOMUTASE 45A"/>
    <property type="match status" value="1"/>
</dbReference>
<dbReference type="InterPro" id="IPR005845">
    <property type="entry name" value="A-D-PHexomutase_a/b/a-II"/>
</dbReference>
<comment type="cofactor">
    <cofactor evidence="2">
        <name>Mg(2+)</name>
        <dbReference type="ChEBI" id="CHEBI:18420"/>
    </cofactor>
</comment>
<dbReference type="InterPro" id="IPR005843">
    <property type="entry name" value="A-D-PHexomutase_C"/>
</dbReference>
<dbReference type="CDD" id="cd05799">
    <property type="entry name" value="PGM2"/>
    <property type="match status" value="1"/>
</dbReference>
<organism evidence="19 20">
    <name type="scientific">Clostridium algidicarnis DSM 15099</name>
    <dbReference type="NCBI Taxonomy" id="1121295"/>
    <lineage>
        <taxon>Bacteria</taxon>
        <taxon>Bacillati</taxon>
        <taxon>Bacillota</taxon>
        <taxon>Clostridia</taxon>
        <taxon>Eubacteriales</taxon>
        <taxon>Clostridiaceae</taxon>
        <taxon>Clostridium</taxon>
    </lineage>
</organism>
<proteinExistence type="inferred from homology"/>
<dbReference type="EMBL" id="PTIS01000001">
    <property type="protein sequence ID" value="PPK49723.1"/>
    <property type="molecule type" value="Genomic_DNA"/>
</dbReference>
<evidence type="ECO:0000256" key="2">
    <source>
        <dbReference type="ARBA" id="ARBA00001946"/>
    </source>
</evidence>
<evidence type="ECO:0000259" key="15">
    <source>
        <dbReference type="Pfam" id="PF00408"/>
    </source>
</evidence>
<dbReference type="PANTHER" id="PTHR45745:SF1">
    <property type="entry name" value="PHOSPHOGLUCOMUTASE 2B-RELATED"/>
    <property type="match status" value="1"/>
</dbReference>
<evidence type="ECO:0000256" key="4">
    <source>
        <dbReference type="ARBA" id="ARBA00005189"/>
    </source>
</evidence>
<name>A0A2S6G1F2_9CLOT</name>
<keyword evidence="9 14" id="KW-0460">Magnesium</keyword>
<protein>
    <recommendedName>
        <fullName evidence="11">Phosphoglucomutase</fullName>
        <ecNumber evidence="6">5.4.2.2</ecNumber>
    </recommendedName>
    <alternativeName>
        <fullName evidence="13">Alpha-phosphoglucomutase</fullName>
    </alternativeName>
    <alternativeName>
        <fullName evidence="12">Glucose phosphomutase</fullName>
    </alternativeName>
</protein>
<dbReference type="SUPFAM" id="SSF53738">
    <property type="entry name" value="Phosphoglucomutase, first 3 domains"/>
    <property type="match status" value="3"/>
</dbReference>
<evidence type="ECO:0000256" key="14">
    <source>
        <dbReference type="RuleBase" id="RU004326"/>
    </source>
</evidence>
<evidence type="ECO:0000256" key="9">
    <source>
        <dbReference type="ARBA" id="ARBA00022842"/>
    </source>
</evidence>
<comment type="catalytic activity">
    <reaction evidence="1">
        <text>alpha-D-glucose 1-phosphate = alpha-D-glucose 6-phosphate</text>
        <dbReference type="Rhea" id="RHEA:23536"/>
        <dbReference type="ChEBI" id="CHEBI:58225"/>
        <dbReference type="ChEBI" id="CHEBI:58601"/>
        <dbReference type="EC" id="5.4.2.2"/>
    </reaction>
</comment>
<evidence type="ECO:0000313" key="20">
    <source>
        <dbReference type="Proteomes" id="UP000239863"/>
    </source>
</evidence>
<reference evidence="19 20" key="1">
    <citation type="submission" date="2018-02" db="EMBL/GenBank/DDBJ databases">
        <title>Genomic Encyclopedia of Archaeal and Bacterial Type Strains, Phase II (KMG-II): from individual species to whole genera.</title>
        <authorList>
            <person name="Goeker M."/>
        </authorList>
    </citation>
    <scope>NUCLEOTIDE SEQUENCE [LARGE SCALE GENOMIC DNA]</scope>
    <source>
        <strain evidence="19 20">DSM 15099</strain>
    </source>
</reference>
<feature type="domain" description="Alpha-D-phosphohexomutase alpha/beta/alpha" evidence="18">
    <location>
        <begin position="323"/>
        <end position="449"/>
    </location>
</feature>
<gene>
    <name evidence="19" type="ORF">BD821_101388</name>
</gene>
<comment type="pathway">
    <text evidence="4">Lipid metabolism.</text>
</comment>
<feature type="domain" description="Alpha-D-phosphohexomutase C-terminal" evidence="15">
    <location>
        <begin position="520"/>
        <end position="551"/>
    </location>
</feature>
<dbReference type="RefSeq" id="WP_104409043.1">
    <property type="nucleotide sequence ID" value="NZ_PTIS01000001.1"/>
</dbReference>
<sequence>MYHYNIYEEWLSSKFIDDKTKNELILIKNSETEITDRFYKDLEFGTGGLRGLMGAGTNRMNLYTVGKATEGLAQYLNSTYKEPSVAIAYDSRNMSKEFSEKAALTLCANGIKCYLFEDLRPTPMLSYALRQLHCNAGIVITASHNPKEYNGYKVYGEDGGQITDTKAKDIFKYINNVKVFEGVKTISKALAIENNLLNIIGEDIDSSYIDKVKKLSIRKDMIKENAKNLKIVYTPIHGSGNIPMRKMLKELGYTDVHVVKKQENPNGNFPTVEYPNPEDPKSFELAIKMAYEIKPDIIFGTDPDCDRIGVVVFDKEEYKSLSGNEIGILLSNYIMESLKESSLMPKNPIILKTIVTTDLVKRIAKDYNVEVMDVLTGFKYIGEKITEFEDSKEKDFIFAFEESYGYLAGDFVRDKDAIITAMLISEMALYYKEKGKTLFDALLEIYKQYGYYKEKLISIELQGKEGQEKIENCIDYLRHSMKPTINNISIVKKLDYKTGIEKDLIKIEEKTIDLPRSNVLKFILKDESWFVVRPSGTEPKIKIYISAWSYDIFEAEERIVKLENSIMDIVNNAMDVKA</sequence>
<evidence type="ECO:0000259" key="17">
    <source>
        <dbReference type="Pfam" id="PF02879"/>
    </source>
</evidence>
<evidence type="ECO:0000256" key="1">
    <source>
        <dbReference type="ARBA" id="ARBA00000443"/>
    </source>
</evidence>
<dbReference type="GO" id="GO:0000287">
    <property type="term" value="F:magnesium ion binding"/>
    <property type="evidence" value="ECO:0007669"/>
    <property type="project" value="InterPro"/>
</dbReference>
<evidence type="ECO:0000259" key="16">
    <source>
        <dbReference type="Pfam" id="PF02878"/>
    </source>
</evidence>
<dbReference type="OrthoDB" id="9806956at2"/>
<dbReference type="Pfam" id="PF00408">
    <property type="entry name" value="PGM_PMM_IV"/>
    <property type="match status" value="1"/>
</dbReference>
<evidence type="ECO:0000256" key="3">
    <source>
        <dbReference type="ARBA" id="ARBA00005164"/>
    </source>
</evidence>
<evidence type="ECO:0000256" key="7">
    <source>
        <dbReference type="ARBA" id="ARBA00022553"/>
    </source>
</evidence>
<dbReference type="InterPro" id="IPR036900">
    <property type="entry name" value="A-D-PHexomutase_C_sf"/>
</dbReference>
<keyword evidence="10" id="KW-0413">Isomerase</keyword>
<evidence type="ECO:0000256" key="11">
    <source>
        <dbReference type="ARBA" id="ARBA00039995"/>
    </source>
</evidence>
<evidence type="ECO:0000256" key="13">
    <source>
        <dbReference type="ARBA" id="ARBA00041467"/>
    </source>
</evidence>
<dbReference type="SUPFAM" id="SSF55957">
    <property type="entry name" value="Phosphoglucomutase, C-terminal domain"/>
    <property type="match status" value="1"/>
</dbReference>
<dbReference type="InterPro" id="IPR016055">
    <property type="entry name" value="A-D-PHexomutase_a/b/a-I/II/III"/>
</dbReference>
<comment type="caution">
    <text evidence="19">The sequence shown here is derived from an EMBL/GenBank/DDBJ whole genome shotgun (WGS) entry which is preliminary data.</text>
</comment>
<dbReference type="InterPro" id="IPR005844">
    <property type="entry name" value="A-D-PHexomutase_a/b/a-I"/>
</dbReference>